<dbReference type="PANTHER" id="PTHR45339">
    <property type="entry name" value="HYBRID SIGNAL TRANSDUCTION HISTIDINE KINASE J"/>
    <property type="match status" value="1"/>
</dbReference>
<dbReference type="InterPro" id="IPR005467">
    <property type="entry name" value="His_kinase_dom"/>
</dbReference>
<comment type="subcellular location">
    <subcellularLocation>
        <location evidence="2">Membrane</location>
    </subcellularLocation>
</comment>
<dbReference type="Pfam" id="PF00512">
    <property type="entry name" value="HisKA"/>
    <property type="match status" value="1"/>
</dbReference>
<evidence type="ECO:0000256" key="2">
    <source>
        <dbReference type="ARBA" id="ARBA00004370"/>
    </source>
</evidence>
<dbReference type="SMART" id="SM00388">
    <property type="entry name" value="HisKA"/>
    <property type="match status" value="1"/>
</dbReference>
<feature type="modified residue" description="4-aspartylphosphate" evidence="17">
    <location>
        <position position="873"/>
    </location>
</feature>
<evidence type="ECO:0000259" key="20">
    <source>
        <dbReference type="PROSITE" id="PS50110"/>
    </source>
</evidence>
<keyword evidence="9 21" id="KW-0418">Kinase</keyword>
<dbReference type="SUPFAM" id="SSF52172">
    <property type="entry name" value="CheY-like"/>
    <property type="match status" value="1"/>
</dbReference>
<feature type="domain" description="Response regulatory" evidence="20">
    <location>
        <begin position="824"/>
        <end position="938"/>
    </location>
</feature>
<evidence type="ECO:0000256" key="7">
    <source>
        <dbReference type="ARBA" id="ARBA00022729"/>
    </source>
</evidence>
<evidence type="ECO:0000313" key="22">
    <source>
        <dbReference type="Proteomes" id="UP000494108"/>
    </source>
</evidence>
<dbReference type="Gene3D" id="1.10.287.130">
    <property type="match status" value="1"/>
</dbReference>
<evidence type="ECO:0000256" key="16">
    <source>
        <dbReference type="ARBA" id="ARBA00070152"/>
    </source>
</evidence>
<dbReference type="Pfam" id="PF00072">
    <property type="entry name" value="Response_reg"/>
    <property type="match status" value="1"/>
</dbReference>
<comment type="catalytic activity">
    <reaction evidence="1">
        <text>ATP + protein L-histidine = ADP + protein N-phospho-L-histidine.</text>
        <dbReference type="EC" id="2.7.13.3"/>
    </reaction>
</comment>
<dbReference type="Gene3D" id="3.40.50.2300">
    <property type="match status" value="1"/>
</dbReference>
<dbReference type="SMART" id="SM00387">
    <property type="entry name" value="HATPase_c"/>
    <property type="match status" value="1"/>
</dbReference>
<evidence type="ECO:0000256" key="6">
    <source>
        <dbReference type="ARBA" id="ARBA00022692"/>
    </source>
</evidence>
<keyword evidence="6 18" id="KW-0812">Transmembrane</keyword>
<evidence type="ECO:0000256" key="1">
    <source>
        <dbReference type="ARBA" id="ARBA00000085"/>
    </source>
</evidence>
<evidence type="ECO:0000256" key="5">
    <source>
        <dbReference type="ARBA" id="ARBA00022679"/>
    </source>
</evidence>
<comment type="function">
    <text evidence="15">Member of the two-component regulatory system BvgS/BvgA. Phosphorylates BvgA via a four-step phosphorelay in response to environmental signals.</text>
</comment>
<keyword evidence="12" id="KW-0902">Two-component regulatory system</keyword>
<dbReference type="GO" id="GO:0016020">
    <property type="term" value="C:membrane"/>
    <property type="evidence" value="ECO:0007669"/>
    <property type="project" value="UniProtKB-SubCell"/>
</dbReference>
<dbReference type="FunFam" id="1.10.287.130:FF:000004">
    <property type="entry name" value="Ethylene receptor 1"/>
    <property type="match status" value="1"/>
</dbReference>
<dbReference type="PANTHER" id="PTHR45339:SF5">
    <property type="entry name" value="HISTIDINE KINASE"/>
    <property type="match status" value="1"/>
</dbReference>
<evidence type="ECO:0000259" key="19">
    <source>
        <dbReference type="PROSITE" id="PS50109"/>
    </source>
</evidence>
<keyword evidence="8" id="KW-0547">Nucleotide-binding</keyword>
<evidence type="ECO:0000256" key="8">
    <source>
        <dbReference type="ARBA" id="ARBA00022741"/>
    </source>
</evidence>
<dbReference type="GO" id="GO:0005524">
    <property type="term" value="F:ATP binding"/>
    <property type="evidence" value="ECO:0007669"/>
    <property type="project" value="UniProtKB-KW"/>
</dbReference>
<name>A0A6S6Z1F1_9BURK</name>
<dbReference type="InterPro" id="IPR036890">
    <property type="entry name" value="HATPase_C_sf"/>
</dbReference>
<evidence type="ECO:0000256" key="9">
    <source>
        <dbReference type="ARBA" id="ARBA00022777"/>
    </source>
</evidence>
<keyword evidence="22" id="KW-1185">Reference proteome</keyword>
<evidence type="ECO:0000256" key="14">
    <source>
        <dbReference type="ARBA" id="ARBA00023136"/>
    </source>
</evidence>
<gene>
    <name evidence="21" type="primary">rcsC_8</name>
    <name evidence="21" type="ORF">LMG3431_03071</name>
</gene>
<proteinExistence type="predicted"/>
<keyword evidence="4 17" id="KW-0597">Phosphoprotein</keyword>
<feature type="transmembrane region" description="Helical" evidence="18">
    <location>
        <begin position="25"/>
        <end position="48"/>
    </location>
</feature>
<keyword evidence="14 18" id="KW-0472">Membrane</keyword>
<dbReference type="AlphaFoldDB" id="A0A6S6Z1F1"/>
<dbReference type="FunFam" id="3.30.565.10:FF:000010">
    <property type="entry name" value="Sensor histidine kinase RcsC"/>
    <property type="match status" value="1"/>
</dbReference>
<dbReference type="EMBL" id="CADIJX010000003">
    <property type="protein sequence ID" value="CAB3655381.1"/>
    <property type="molecule type" value="Genomic_DNA"/>
</dbReference>
<dbReference type="InterPro" id="IPR003594">
    <property type="entry name" value="HATPase_dom"/>
</dbReference>
<reference evidence="21 22" key="1">
    <citation type="submission" date="2020-04" db="EMBL/GenBank/DDBJ databases">
        <authorList>
            <person name="De Canck E."/>
        </authorList>
    </citation>
    <scope>NUCLEOTIDE SEQUENCE [LARGE SCALE GENOMIC DNA]</scope>
    <source>
        <strain evidence="21 22">LMG 3431</strain>
    </source>
</reference>
<evidence type="ECO:0000256" key="18">
    <source>
        <dbReference type="SAM" id="Phobius"/>
    </source>
</evidence>
<dbReference type="SUPFAM" id="SSF47384">
    <property type="entry name" value="Homodimeric domain of signal transducing histidine kinase"/>
    <property type="match status" value="1"/>
</dbReference>
<dbReference type="CDD" id="cd00082">
    <property type="entry name" value="HisKA"/>
    <property type="match status" value="1"/>
</dbReference>
<feature type="domain" description="Histidine kinase" evidence="19">
    <location>
        <begin position="471"/>
        <end position="692"/>
    </location>
</feature>
<evidence type="ECO:0000256" key="15">
    <source>
        <dbReference type="ARBA" id="ARBA00058004"/>
    </source>
</evidence>
<dbReference type="InterPro" id="IPR001789">
    <property type="entry name" value="Sig_transdc_resp-reg_receiver"/>
</dbReference>
<protein>
    <recommendedName>
        <fullName evidence="16">Virulence sensor protein BvgS</fullName>
        <ecNumber evidence="3">2.7.13.3</ecNumber>
    </recommendedName>
</protein>
<dbReference type="Pfam" id="PF02518">
    <property type="entry name" value="HATPase_c"/>
    <property type="match status" value="1"/>
</dbReference>
<feature type="transmembrane region" description="Helical" evidence="18">
    <location>
        <begin position="317"/>
        <end position="335"/>
    </location>
</feature>
<keyword evidence="10" id="KW-0067">ATP-binding</keyword>
<dbReference type="InterPro" id="IPR011006">
    <property type="entry name" value="CheY-like_superfamily"/>
</dbReference>
<dbReference type="PRINTS" id="PR00344">
    <property type="entry name" value="BCTRLSENSOR"/>
</dbReference>
<dbReference type="InterPro" id="IPR036097">
    <property type="entry name" value="HisK_dim/P_sf"/>
</dbReference>
<dbReference type="Gene3D" id="3.30.565.10">
    <property type="entry name" value="Histidine kinase-like ATPase, C-terminal domain"/>
    <property type="match status" value="1"/>
</dbReference>
<sequence>MAQMLVEDRGALALEPQTAPRAASLLLHLLAVALLVCIAAGATFYLYWAFNNVVSTYRRHMNAAAYDAQLFFGQRESLLRSISASAIRNIDGIGQTPLRFRGSRQIKILALRNSSSTFNWALVLTQRDLQSVKQANTNIIFVSPRDASMASVTSRGQAAPAAIPVEIKEWLTQALTRIGSGPLPQGEAQIVWLHPPQSATKRLYLFTPLDIFRPDAGWIGLEVHGAESAVDMTRMGAGNYVLFDQKNRVVLQSPDAGLGDPTLARITHEDAFGLRGQGWLPDYLVLSKSISVDGWRLVYYTPITNVLHDNLIALRNAAIASLLLIAIVILQMRYIRRHLVMPARHQYEALADSVSLNQKLIQVAPVGLCLLRRSDGAVVLSNDMARRWFQGTPGWRSKLLLEDAIETGREHHFSDGRSAYLTFALTTYQGESVMLCGISDISALKQVEQSLLQAKRDAEAANQAKTAFLATMSHEIRTPLYGMLGTLELFSLTQVSSQQAQYLETVQQSSATLLRTINDTLDLSRIEAGRTVLEYAPFSPVDLLHNVVASFAARAQAKGLRTYAVAAPEAPASVIGDNTRIRQILDNLVSNAIKFTDAGQVVLRLNIGRRTPEGVSLCFQVADTGAGIAPEHQERLFEPYYRVDADNTVASHGTGLGLSICRSLSDMMNGRINAVSEPGLGTSITFEIRLPPAPDKSDTDDTALEDTAIYVQGAVPEIVNNLSGWLRRWGAVAHPLPVNDDALDTSAVLVHAWPHVCKIGDWQGAQVIVHPPGQRPNIEDGPHYWFASAYDLAGIKHAIRLAQRGLASDAPLDPKETPETLALRVLVAEDNPISQLILREQLEHLGCTVVLVGNGHEAMNLPDLLDFDVVLTDLNMPAMDGYELTRMLRIRGYDRPILGVTANAFPHEQQRAMNAGMTSLLVKPLALSALHQMLQAVKVPRD</sequence>
<keyword evidence="11 18" id="KW-1133">Transmembrane helix</keyword>
<evidence type="ECO:0000256" key="17">
    <source>
        <dbReference type="PROSITE-ProRule" id="PRU00169"/>
    </source>
</evidence>
<evidence type="ECO:0000256" key="12">
    <source>
        <dbReference type="ARBA" id="ARBA00023012"/>
    </source>
</evidence>
<accession>A0A6S6Z1F1</accession>
<dbReference type="EC" id="2.7.13.3" evidence="3"/>
<evidence type="ECO:0000313" key="21">
    <source>
        <dbReference type="EMBL" id="CAB3655381.1"/>
    </source>
</evidence>
<evidence type="ECO:0000256" key="11">
    <source>
        <dbReference type="ARBA" id="ARBA00022989"/>
    </source>
</evidence>
<dbReference type="PROSITE" id="PS50109">
    <property type="entry name" value="HIS_KIN"/>
    <property type="match status" value="1"/>
</dbReference>
<dbReference type="PROSITE" id="PS50110">
    <property type="entry name" value="RESPONSE_REGULATORY"/>
    <property type="match status" value="1"/>
</dbReference>
<dbReference type="SUPFAM" id="SSF55874">
    <property type="entry name" value="ATPase domain of HSP90 chaperone/DNA topoisomerase II/histidine kinase"/>
    <property type="match status" value="1"/>
</dbReference>
<keyword evidence="7" id="KW-0732">Signal</keyword>
<dbReference type="InterPro" id="IPR003661">
    <property type="entry name" value="HisK_dim/P_dom"/>
</dbReference>
<evidence type="ECO:0000256" key="4">
    <source>
        <dbReference type="ARBA" id="ARBA00022553"/>
    </source>
</evidence>
<dbReference type="GO" id="GO:0000155">
    <property type="term" value="F:phosphorelay sensor kinase activity"/>
    <property type="evidence" value="ECO:0007669"/>
    <property type="project" value="InterPro"/>
</dbReference>
<dbReference type="Proteomes" id="UP000494108">
    <property type="component" value="Unassembled WGS sequence"/>
</dbReference>
<evidence type="ECO:0000256" key="13">
    <source>
        <dbReference type="ARBA" id="ARBA00023026"/>
    </source>
</evidence>
<evidence type="ECO:0000256" key="10">
    <source>
        <dbReference type="ARBA" id="ARBA00022840"/>
    </source>
</evidence>
<dbReference type="CDD" id="cd17546">
    <property type="entry name" value="REC_hyHK_CKI1_RcsC-like"/>
    <property type="match status" value="1"/>
</dbReference>
<keyword evidence="5 21" id="KW-0808">Transferase</keyword>
<dbReference type="CDD" id="cd16922">
    <property type="entry name" value="HATPase_EvgS-ArcB-TorS-like"/>
    <property type="match status" value="1"/>
</dbReference>
<dbReference type="InterPro" id="IPR004358">
    <property type="entry name" value="Sig_transdc_His_kin-like_C"/>
</dbReference>
<evidence type="ECO:0000256" key="3">
    <source>
        <dbReference type="ARBA" id="ARBA00012438"/>
    </source>
</evidence>
<dbReference type="SMART" id="SM00448">
    <property type="entry name" value="REC"/>
    <property type="match status" value="1"/>
</dbReference>
<organism evidence="21 22">
    <name type="scientific">Achromobacter pestifer</name>
    <dbReference type="NCBI Taxonomy" id="1353889"/>
    <lineage>
        <taxon>Bacteria</taxon>
        <taxon>Pseudomonadati</taxon>
        <taxon>Pseudomonadota</taxon>
        <taxon>Betaproteobacteria</taxon>
        <taxon>Burkholderiales</taxon>
        <taxon>Alcaligenaceae</taxon>
        <taxon>Achromobacter</taxon>
    </lineage>
</organism>
<keyword evidence="13" id="KW-0843">Virulence</keyword>